<keyword evidence="2" id="KW-1185">Reference proteome</keyword>
<organism evidence="1 2">
    <name type="scientific">Senna tora</name>
    <dbReference type="NCBI Taxonomy" id="362788"/>
    <lineage>
        <taxon>Eukaryota</taxon>
        <taxon>Viridiplantae</taxon>
        <taxon>Streptophyta</taxon>
        <taxon>Embryophyta</taxon>
        <taxon>Tracheophyta</taxon>
        <taxon>Spermatophyta</taxon>
        <taxon>Magnoliopsida</taxon>
        <taxon>eudicotyledons</taxon>
        <taxon>Gunneridae</taxon>
        <taxon>Pentapetalae</taxon>
        <taxon>rosids</taxon>
        <taxon>fabids</taxon>
        <taxon>Fabales</taxon>
        <taxon>Fabaceae</taxon>
        <taxon>Caesalpinioideae</taxon>
        <taxon>Cassia clade</taxon>
        <taxon>Senna</taxon>
    </lineage>
</organism>
<protein>
    <submittedName>
        <fullName evidence="1">Putative myb/SANT-like domain-containing protein</fullName>
    </submittedName>
</protein>
<proteinExistence type="predicted"/>
<accession>A0A834X1E1</accession>
<reference evidence="1" key="1">
    <citation type="submission" date="2020-09" db="EMBL/GenBank/DDBJ databases">
        <title>Genome-Enabled Discovery of Anthraquinone Biosynthesis in Senna tora.</title>
        <authorList>
            <person name="Kang S.-H."/>
            <person name="Pandey R.P."/>
            <person name="Lee C.-M."/>
            <person name="Sim J.-S."/>
            <person name="Jeong J.-T."/>
            <person name="Choi B.-S."/>
            <person name="Jung M."/>
            <person name="Ginzburg D."/>
            <person name="Zhao K."/>
            <person name="Won S.Y."/>
            <person name="Oh T.-J."/>
            <person name="Yu Y."/>
            <person name="Kim N.-H."/>
            <person name="Lee O.R."/>
            <person name="Lee T.-H."/>
            <person name="Bashyal P."/>
            <person name="Kim T.-S."/>
            <person name="Lee W.-H."/>
            <person name="Kawkins C."/>
            <person name="Kim C.-K."/>
            <person name="Kim J.S."/>
            <person name="Ahn B.O."/>
            <person name="Rhee S.Y."/>
            <person name="Sohng J.K."/>
        </authorList>
    </citation>
    <scope>NUCLEOTIDE SEQUENCE</scope>
    <source>
        <tissue evidence="1">Leaf</tissue>
    </source>
</reference>
<evidence type="ECO:0000313" key="1">
    <source>
        <dbReference type="EMBL" id="KAF7835783.1"/>
    </source>
</evidence>
<dbReference type="PANTHER" id="PTHR46250">
    <property type="entry name" value="MYB/SANT-LIKE DNA-BINDING DOMAIN PROTEIN-RELATED"/>
    <property type="match status" value="1"/>
</dbReference>
<sequence>MAGSQSDAASKHARLAINGSPSTWIPIHSWAPSGAVISVNVAVLPGYGFIEKLIKPHIQSKIKTHKGNQGVVHNMLYGAHRSGFGWDTERKCVTADPDVWDEVTQRHPYTGTNHSHYLTSYLRSDDIEDTVGDGHSEALVDFTERHPINAPETSPATRKRKRGSIDNLASAIDFVGSSIDPSIQSLSD</sequence>
<dbReference type="PANTHER" id="PTHR46250:SF17">
    <property type="entry name" value="MYB_SANT-LIKE DOMAIN-CONTAINING PROTEIN"/>
    <property type="match status" value="1"/>
</dbReference>
<dbReference type="EMBL" id="JAAIUW010000004">
    <property type="protein sequence ID" value="KAF7835783.1"/>
    <property type="molecule type" value="Genomic_DNA"/>
</dbReference>
<dbReference type="OrthoDB" id="686198at2759"/>
<gene>
    <name evidence="1" type="ORF">G2W53_010642</name>
</gene>
<name>A0A834X1E1_9FABA</name>
<evidence type="ECO:0000313" key="2">
    <source>
        <dbReference type="Proteomes" id="UP000634136"/>
    </source>
</evidence>
<comment type="caution">
    <text evidence="1">The sequence shown here is derived from an EMBL/GenBank/DDBJ whole genome shotgun (WGS) entry which is preliminary data.</text>
</comment>
<dbReference type="Proteomes" id="UP000634136">
    <property type="component" value="Unassembled WGS sequence"/>
</dbReference>
<dbReference type="AlphaFoldDB" id="A0A834X1E1"/>